<evidence type="ECO:0000256" key="8">
    <source>
        <dbReference type="ARBA" id="ARBA00023118"/>
    </source>
</evidence>
<dbReference type="NCBIfam" id="TIGR01573">
    <property type="entry name" value="cas2"/>
    <property type="match status" value="1"/>
</dbReference>
<keyword evidence="7 9" id="KW-0460">Magnesium</keyword>
<dbReference type="InterPro" id="IPR019199">
    <property type="entry name" value="Virulence_VapD/CRISPR_Cas2"/>
</dbReference>
<comment type="cofactor">
    <cofactor evidence="1 9">
        <name>Mg(2+)</name>
        <dbReference type="ChEBI" id="CHEBI:18420"/>
    </cofactor>
</comment>
<dbReference type="Pfam" id="PF09827">
    <property type="entry name" value="CRISPR_Cas2"/>
    <property type="match status" value="1"/>
</dbReference>
<name>A0ABS6SGD7_9SPHN</name>
<comment type="function">
    <text evidence="9">CRISPR (clustered regularly interspaced short palindromic repeat), is an adaptive immune system that provides protection against mobile genetic elements (viruses, transposable elements and conjugative plasmids). CRISPR clusters contain sequences complementary to antecedent mobile elements and target invading nucleic acids. CRISPR clusters are transcribed and processed into CRISPR RNA (crRNA). Functions as a ssRNA-specific endoribonuclease. Involved in the integration of spacer DNA into the CRISPR cassette.</text>
</comment>
<reference evidence="10 11" key="1">
    <citation type="submission" date="2021-04" db="EMBL/GenBank/DDBJ databases">
        <authorList>
            <person name="Pira H."/>
            <person name="Risdian C."/>
            <person name="Wink J."/>
        </authorList>
    </citation>
    <scope>NUCLEOTIDE SEQUENCE [LARGE SCALE GENOMIC DNA]</scope>
    <source>
        <strain evidence="10 11">WHA3</strain>
    </source>
</reference>
<evidence type="ECO:0000256" key="7">
    <source>
        <dbReference type="ARBA" id="ARBA00022842"/>
    </source>
</evidence>
<evidence type="ECO:0000256" key="6">
    <source>
        <dbReference type="ARBA" id="ARBA00022801"/>
    </source>
</evidence>
<evidence type="ECO:0000256" key="3">
    <source>
        <dbReference type="ARBA" id="ARBA00022722"/>
    </source>
</evidence>
<protein>
    <recommendedName>
        <fullName evidence="9">CRISPR-associated endoribonuclease Cas2</fullName>
        <ecNumber evidence="9">3.1.-.-</ecNumber>
    </recommendedName>
</protein>
<keyword evidence="5 9" id="KW-0255">Endonuclease</keyword>
<comment type="caution">
    <text evidence="10">The sequence shown here is derived from an EMBL/GenBank/DDBJ whole genome shotgun (WGS) entry which is preliminary data.</text>
</comment>
<gene>
    <name evidence="9 10" type="primary">cas2</name>
    <name evidence="10" type="ORF">KCG44_11860</name>
</gene>
<keyword evidence="4 9" id="KW-0479">Metal-binding</keyword>
<organism evidence="10 11">
    <name type="scientific">Pacificimonas pallii</name>
    <dbReference type="NCBI Taxonomy" id="2827236"/>
    <lineage>
        <taxon>Bacteria</taxon>
        <taxon>Pseudomonadati</taxon>
        <taxon>Pseudomonadota</taxon>
        <taxon>Alphaproteobacteria</taxon>
        <taxon>Sphingomonadales</taxon>
        <taxon>Sphingosinicellaceae</taxon>
        <taxon>Pacificimonas</taxon>
    </lineage>
</organism>
<evidence type="ECO:0000256" key="4">
    <source>
        <dbReference type="ARBA" id="ARBA00022723"/>
    </source>
</evidence>
<sequence length="101" mass="11877">MWIICMFDLPVDTKPNRHAATKFREFLLDEGFEMSQFSVYARFCSGKEQFETLSGRIERGLPPEGDVHLLGFTDRQYENIVRFSSQRRLRRKKSPGQLALF</sequence>
<keyword evidence="11" id="KW-1185">Reference proteome</keyword>
<accession>A0ABS6SGD7</accession>
<proteinExistence type="inferred from homology"/>
<dbReference type="HAMAP" id="MF_01471">
    <property type="entry name" value="Cas2"/>
    <property type="match status" value="1"/>
</dbReference>
<keyword evidence="6 9" id="KW-0378">Hydrolase</keyword>
<evidence type="ECO:0000313" key="10">
    <source>
        <dbReference type="EMBL" id="MBV7257482.1"/>
    </source>
</evidence>
<dbReference type="InterPro" id="IPR021127">
    <property type="entry name" value="CRISPR_associated_Cas2"/>
</dbReference>
<keyword evidence="3 9" id="KW-0540">Nuclease</keyword>
<evidence type="ECO:0000256" key="9">
    <source>
        <dbReference type="HAMAP-Rule" id="MF_01471"/>
    </source>
</evidence>
<comment type="similarity">
    <text evidence="2 9">Belongs to the CRISPR-associated endoribonuclease Cas2 protein family.</text>
</comment>
<dbReference type="EC" id="3.1.-.-" evidence="9"/>
<comment type="subunit">
    <text evidence="9">Homodimer, forms a heterotetramer with a Cas1 homodimer.</text>
</comment>
<dbReference type="EMBL" id="JAGSPA010000004">
    <property type="protein sequence ID" value="MBV7257482.1"/>
    <property type="molecule type" value="Genomic_DNA"/>
</dbReference>
<keyword evidence="8 9" id="KW-0051">Antiviral defense</keyword>
<feature type="binding site" evidence="9">
    <location>
        <position position="8"/>
    </location>
    <ligand>
        <name>Mg(2+)</name>
        <dbReference type="ChEBI" id="CHEBI:18420"/>
        <note>catalytic</note>
    </ligand>
</feature>
<evidence type="ECO:0000256" key="1">
    <source>
        <dbReference type="ARBA" id="ARBA00001946"/>
    </source>
</evidence>
<evidence type="ECO:0000256" key="5">
    <source>
        <dbReference type="ARBA" id="ARBA00022759"/>
    </source>
</evidence>
<evidence type="ECO:0000256" key="2">
    <source>
        <dbReference type="ARBA" id="ARBA00009959"/>
    </source>
</evidence>
<dbReference type="GO" id="GO:0004519">
    <property type="term" value="F:endonuclease activity"/>
    <property type="evidence" value="ECO:0007669"/>
    <property type="project" value="UniProtKB-KW"/>
</dbReference>
<dbReference type="RefSeq" id="WP_218446332.1">
    <property type="nucleotide sequence ID" value="NZ_JAGSPA010000004.1"/>
</dbReference>
<evidence type="ECO:0000313" key="11">
    <source>
        <dbReference type="Proteomes" id="UP000722336"/>
    </source>
</evidence>
<dbReference type="Proteomes" id="UP000722336">
    <property type="component" value="Unassembled WGS sequence"/>
</dbReference>